<comment type="caution">
    <text evidence="2">The sequence shown here is derived from an EMBL/GenBank/DDBJ whole genome shotgun (WGS) entry which is preliminary data.</text>
</comment>
<dbReference type="InterPro" id="IPR054416">
    <property type="entry name" value="GST_UstS-like_C"/>
</dbReference>
<dbReference type="PROSITE" id="PS50404">
    <property type="entry name" value="GST_NTER"/>
    <property type="match status" value="1"/>
</dbReference>
<dbReference type="PANTHER" id="PTHR42673:SF4">
    <property type="entry name" value="MALEYLACETOACETATE ISOMERASE"/>
    <property type="match status" value="1"/>
</dbReference>
<dbReference type="Gene3D" id="1.20.1050.10">
    <property type="match status" value="1"/>
</dbReference>
<dbReference type="Gene3D" id="3.40.30.10">
    <property type="entry name" value="Glutaredoxin"/>
    <property type="match status" value="1"/>
</dbReference>
<dbReference type="InterPro" id="IPR004045">
    <property type="entry name" value="Glutathione_S-Trfase_N"/>
</dbReference>
<evidence type="ECO:0000313" key="3">
    <source>
        <dbReference type="Proteomes" id="UP000787635"/>
    </source>
</evidence>
<dbReference type="Proteomes" id="UP000787635">
    <property type="component" value="Unassembled WGS sequence"/>
</dbReference>
<gene>
    <name evidence="2" type="ORF">HEQ75_25575</name>
</gene>
<dbReference type="CDD" id="cd03202">
    <property type="entry name" value="GST_C_etherase_LigE"/>
    <property type="match status" value="1"/>
</dbReference>
<dbReference type="Pfam" id="PF13417">
    <property type="entry name" value="GST_N_3"/>
    <property type="match status" value="1"/>
</dbReference>
<dbReference type="InterPro" id="IPR036249">
    <property type="entry name" value="Thioredoxin-like_sf"/>
</dbReference>
<dbReference type="SUPFAM" id="SSF52833">
    <property type="entry name" value="Thioredoxin-like"/>
    <property type="match status" value="1"/>
</dbReference>
<evidence type="ECO:0000313" key="2">
    <source>
        <dbReference type="EMBL" id="NKC34252.1"/>
    </source>
</evidence>
<accession>A0ABX1EFF1</accession>
<name>A0ABX1EFF1_9PROT</name>
<sequence length="230" mass="25216">MTLQLFDLAGADPARRFSPYCWRVRMALAAKGLAVETLPWRFTEGARLAAHGAEKVPLLLHGDRAIADSWTIAEYLEDRFPDGPSLFGGDGGRALARFVNAWADSVQIPGIVRLVVADIPAVLDPADVAYFRTSREARFGQTLEAVQADRVAQVEVFRRSLLPLRLMLRAQPFLGGAAPLHADSIVFGGFQWARCVSPFPLLAADDPVAAWRQRMLDLHGGLARQVPAFD</sequence>
<protein>
    <submittedName>
        <fullName evidence="2">Glutathione S-transferase family protein</fullName>
    </submittedName>
</protein>
<dbReference type="PANTHER" id="PTHR42673">
    <property type="entry name" value="MALEYLACETOACETATE ISOMERASE"/>
    <property type="match status" value="1"/>
</dbReference>
<dbReference type="EMBL" id="JAAVNE010000072">
    <property type="protein sequence ID" value="NKC34252.1"/>
    <property type="molecule type" value="Genomic_DNA"/>
</dbReference>
<proteinExistence type="predicted"/>
<keyword evidence="3" id="KW-1185">Reference proteome</keyword>
<reference evidence="2 3" key="1">
    <citation type="submission" date="2020-03" db="EMBL/GenBank/DDBJ databases">
        <title>Roseomonas selenitidurans sp. nov. isolated from urban soil.</title>
        <authorList>
            <person name="Liu H."/>
        </authorList>
    </citation>
    <scope>NUCLEOTIDE SEQUENCE [LARGE SCALE GENOMIC DNA]</scope>
    <source>
        <strain evidence="2 3">BU-1</strain>
    </source>
</reference>
<dbReference type="RefSeq" id="WP_168034965.1">
    <property type="nucleotide sequence ID" value="NZ_JAAVNE010000072.1"/>
</dbReference>
<evidence type="ECO:0000259" key="1">
    <source>
        <dbReference type="PROSITE" id="PS50404"/>
    </source>
</evidence>
<organism evidence="2 3">
    <name type="scientific">Falsiroseomonas selenitidurans</name>
    <dbReference type="NCBI Taxonomy" id="2716335"/>
    <lineage>
        <taxon>Bacteria</taxon>
        <taxon>Pseudomonadati</taxon>
        <taxon>Pseudomonadota</taxon>
        <taxon>Alphaproteobacteria</taxon>
        <taxon>Acetobacterales</taxon>
        <taxon>Roseomonadaceae</taxon>
        <taxon>Falsiroseomonas</taxon>
    </lineage>
</organism>
<dbReference type="InterPro" id="IPR036282">
    <property type="entry name" value="Glutathione-S-Trfase_C_sf"/>
</dbReference>
<feature type="domain" description="GST N-terminal" evidence="1">
    <location>
        <begin position="8"/>
        <end position="84"/>
    </location>
</feature>
<dbReference type="Pfam" id="PF22041">
    <property type="entry name" value="GST_C_7"/>
    <property type="match status" value="1"/>
</dbReference>
<dbReference type="SUPFAM" id="SSF47616">
    <property type="entry name" value="GST C-terminal domain-like"/>
    <property type="match status" value="1"/>
</dbReference>